<feature type="region of interest" description="Disordered" evidence="1">
    <location>
        <begin position="1"/>
        <end position="30"/>
    </location>
</feature>
<organism evidence="2 3">
    <name type="scientific">[Clostridium] citroniae WAL-19142</name>
    <dbReference type="NCBI Taxonomy" id="742734"/>
    <lineage>
        <taxon>Bacteria</taxon>
        <taxon>Bacillati</taxon>
        <taxon>Bacillota</taxon>
        <taxon>Clostridia</taxon>
        <taxon>Lachnospirales</taxon>
        <taxon>Lachnospiraceae</taxon>
        <taxon>Enterocloster</taxon>
    </lineage>
</organism>
<sequence>MTLFTENPLEKMMVQRPTGRRDSAPPVPKSPACMRCPYKAQSPCIGYCLKQAQEKKHTAPER</sequence>
<dbReference type="EMBL" id="ADLK01000016">
    <property type="protein sequence ID" value="KMW21195.1"/>
    <property type="molecule type" value="Genomic_DNA"/>
</dbReference>
<protein>
    <submittedName>
        <fullName evidence="2">Uncharacterized protein</fullName>
    </submittedName>
</protein>
<dbReference type="AlphaFoldDB" id="A0A0J9EZ15"/>
<dbReference type="RefSeq" id="WP_002569177.1">
    <property type="nucleotide sequence ID" value="NZ_KQ235877.1"/>
</dbReference>
<evidence type="ECO:0000313" key="2">
    <source>
        <dbReference type="EMBL" id="KMW21195.1"/>
    </source>
</evidence>
<reference evidence="2 3" key="1">
    <citation type="submission" date="2011-04" db="EMBL/GenBank/DDBJ databases">
        <title>The Genome Sequence of Clostridium citroniae WAL-19142.</title>
        <authorList>
            <consortium name="The Broad Institute Genome Sequencing Platform"/>
            <person name="Earl A."/>
            <person name="Ward D."/>
            <person name="Feldgarden M."/>
            <person name="Gevers D."/>
            <person name="Warren Y.A."/>
            <person name="Tyrrell K.L."/>
            <person name="Citron D.M."/>
            <person name="Goldstein E.J."/>
            <person name="Daigneault M."/>
            <person name="Allen-Vercoe E."/>
            <person name="Young S.K."/>
            <person name="Zeng Q."/>
            <person name="Gargeya S."/>
            <person name="Fitzgerald M."/>
            <person name="Haas B."/>
            <person name="Abouelleil A."/>
            <person name="Alvarado L."/>
            <person name="Arachchi H.M."/>
            <person name="Berlin A."/>
            <person name="Brown A."/>
            <person name="Chapman S.B."/>
            <person name="Chen Z."/>
            <person name="Dunbar C."/>
            <person name="Freedman E."/>
            <person name="Gearin G."/>
            <person name="Gellesch M."/>
            <person name="Goldberg J."/>
            <person name="Griggs A."/>
            <person name="Gujja S."/>
            <person name="Heilman E.R."/>
            <person name="Heiman D."/>
            <person name="Howarth C."/>
            <person name="Larson L."/>
            <person name="Lui A."/>
            <person name="MacDonald P.J."/>
            <person name="Mehta T."/>
            <person name="Montmayeur A."/>
            <person name="Murphy C."/>
            <person name="Neiman D."/>
            <person name="Pearson M."/>
            <person name="Priest M."/>
            <person name="Roberts A."/>
            <person name="Saif S."/>
            <person name="Shea T."/>
            <person name="Shenoy N."/>
            <person name="Sisk P."/>
            <person name="Stolte C."/>
            <person name="Sykes S."/>
            <person name="White J."/>
            <person name="Yandava C."/>
            <person name="Wortman J."/>
            <person name="Nusbaum C."/>
            <person name="Birren B."/>
        </authorList>
    </citation>
    <scope>NUCLEOTIDE SEQUENCE [LARGE SCALE GENOMIC DNA]</scope>
    <source>
        <strain evidence="2 3">WAL-19142</strain>
    </source>
</reference>
<evidence type="ECO:0000313" key="3">
    <source>
        <dbReference type="Proteomes" id="UP000037392"/>
    </source>
</evidence>
<dbReference type="OrthoDB" id="1644238at2"/>
<proteinExistence type="predicted"/>
<dbReference type="PATRIC" id="fig|742734.4.peg.1882"/>
<gene>
    <name evidence="2" type="ORF">HMPREF9470_01752</name>
</gene>
<dbReference type="GeneID" id="86193856"/>
<evidence type="ECO:0000256" key="1">
    <source>
        <dbReference type="SAM" id="MobiDB-lite"/>
    </source>
</evidence>
<accession>A0A0J9EZ15</accession>
<name>A0A0J9EZ15_9FIRM</name>
<comment type="caution">
    <text evidence="2">The sequence shown here is derived from an EMBL/GenBank/DDBJ whole genome shotgun (WGS) entry which is preliminary data.</text>
</comment>
<dbReference type="Proteomes" id="UP000037392">
    <property type="component" value="Unassembled WGS sequence"/>
</dbReference>